<keyword evidence="1" id="KW-0472">Membrane</keyword>
<keyword evidence="4" id="KW-1185">Reference proteome</keyword>
<evidence type="ECO:0000259" key="3">
    <source>
        <dbReference type="PROSITE" id="PS50835"/>
    </source>
</evidence>
<dbReference type="GeneID" id="117346073"/>
<feature type="domain" description="Ig-like" evidence="3">
    <location>
        <begin position="229"/>
        <end position="327"/>
    </location>
</feature>
<evidence type="ECO:0000256" key="2">
    <source>
        <dbReference type="SAM" id="SignalP"/>
    </source>
</evidence>
<sequence>MVGVLLFFLCGFPLAGAEDVVFSALGQSILLHGDRELNLDWIFVQCSFRRQQESKSSALANLYSNESVSIQPGRKHSRLQMFPNASLLLQDLQREDAGTYACQQYDRDLASDVLYQKKLVLLIAEFFPPSPVEEGTEVDLRCSLLCDENNDPCTVDLESTDLKWINYAGEGIRSQFGRYTIHSKSGSFSTNLLIKVTRQDHNRQWKCEFSVNGRIKISQEYTITIKGAGDAVYSALRQSVLLPCPRKPGPGSQRVQWKLEREPNKIFPLAVLFPNGSVTKLRPINHRMVMFPNASLHLPYLQEKDSGIYTCVSYNTDGSEVTLGEVSLMLLKVQAKPKSPVTEETEATLQCMVLCARNEGQCLSGREDVEVTWHNDKDQTLQVRKSKNGVWTNAHVIVKKSDHLRKWTCKFSIRNHTRASLQYLMRVKDIHYVELFVPEGGSVEFPGIDPSELESDSQLEWSFQRIGASEYQKLAVSSGSGSVHCAKCDPSPRLCLLPDTSLLLQDAQVTDAGRYKCSNSPEETIQIFNLAVLSGANDTSGPIQEGSNLTLICSVTSMDSTVTIKWTDAKGNHVKHSAYRLIFKNMTFSQLIIIGVNHSDSKGPWWCSLEVNGMVKIQKEFRFQVTGSNSLTVDNKDTMWKIYYIIVPVAAGVALLLFLVVTTLCLKKRRKGKITAVGERGHARNTGSQPDAVPMRNQDPQLEQVDSDCDDVQYVTITHQSNSQIQAEENAKESVIYAVLADQKED</sequence>
<reference evidence="5" key="1">
    <citation type="submission" date="2025-08" db="UniProtKB">
        <authorList>
            <consortium name="RefSeq"/>
        </authorList>
    </citation>
    <scope>IDENTIFICATION</scope>
</reference>
<dbReference type="PANTHER" id="PTHR11422:SF10">
    <property type="entry name" value="IG-LIKE DOMAIN-CONTAINING PROTEIN"/>
    <property type="match status" value="1"/>
</dbReference>
<feature type="chain" id="PRO_5027597691" evidence="2">
    <location>
        <begin position="18"/>
        <end position="746"/>
    </location>
</feature>
<dbReference type="SMART" id="SM00409">
    <property type="entry name" value="IG"/>
    <property type="match status" value="5"/>
</dbReference>
<dbReference type="InterPro" id="IPR036179">
    <property type="entry name" value="Ig-like_dom_sf"/>
</dbReference>
<organism evidence="4 5">
    <name type="scientific">Geotrypetes seraphini</name>
    <name type="common">Gaboon caecilian</name>
    <name type="synonym">Caecilia seraphini</name>
    <dbReference type="NCBI Taxonomy" id="260995"/>
    <lineage>
        <taxon>Eukaryota</taxon>
        <taxon>Metazoa</taxon>
        <taxon>Chordata</taxon>
        <taxon>Craniata</taxon>
        <taxon>Vertebrata</taxon>
        <taxon>Euteleostomi</taxon>
        <taxon>Amphibia</taxon>
        <taxon>Gymnophiona</taxon>
        <taxon>Geotrypetes</taxon>
    </lineage>
</organism>
<dbReference type="InParanoid" id="A0A6P8NKZ4"/>
<dbReference type="PANTHER" id="PTHR11422">
    <property type="entry name" value="T-CELL SURFACE GLYCOPROTEIN CD4"/>
    <property type="match status" value="1"/>
</dbReference>
<evidence type="ECO:0000313" key="4">
    <source>
        <dbReference type="Proteomes" id="UP000515159"/>
    </source>
</evidence>
<evidence type="ECO:0000256" key="1">
    <source>
        <dbReference type="SAM" id="Phobius"/>
    </source>
</evidence>
<keyword evidence="2" id="KW-0732">Signal</keyword>
<accession>A0A6P8NKZ4</accession>
<dbReference type="KEGG" id="gsh:117346073"/>
<dbReference type="Gene3D" id="2.60.40.10">
    <property type="entry name" value="Immunoglobulins"/>
    <property type="match status" value="4"/>
</dbReference>
<dbReference type="InterPro" id="IPR003599">
    <property type="entry name" value="Ig_sub"/>
</dbReference>
<dbReference type="InterPro" id="IPR007110">
    <property type="entry name" value="Ig-like_dom"/>
</dbReference>
<keyword evidence="1" id="KW-1133">Transmembrane helix</keyword>
<feature type="signal peptide" evidence="2">
    <location>
        <begin position="1"/>
        <end position="17"/>
    </location>
</feature>
<proteinExistence type="predicted"/>
<keyword evidence="1" id="KW-0812">Transmembrane</keyword>
<dbReference type="PROSITE" id="PS50835">
    <property type="entry name" value="IG_LIKE"/>
    <property type="match status" value="3"/>
</dbReference>
<gene>
    <name evidence="5" type="primary">LOC117346073</name>
</gene>
<dbReference type="InterPro" id="IPR013783">
    <property type="entry name" value="Ig-like_fold"/>
</dbReference>
<protein>
    <submittedName>
        <fullName evidence="5">Sialoadhesin-like isoform X1</fullName>
    </submittedName>
</protein>
<dbReference type="RefSeq" id="XP_033771264.1">
    <property type="nucleotide sequence ID" value="XM_033915373.1"/>
</dbReference>
<evidence type="ECO:0000313" key="5">
    <source>
        <dbReference type="RefSeq" id="XP_033771264.1"/>
    </source>
</evidence>
<dbReference type="SUPFAM" id="SSF48726">
    <property type="entry name" value="Immunoglobulin"/>
    <property type="match status" value="4"/>
</dbReference>
<dbReference type="InterPro" id="IPR013106">
    <property type="entry name" value="Ig_V-set"/>
</dbReference>
<feature type="transmembrane region" description="Helical" evidence="1">
    <location>
        <begin position="642"/>
        <end position="666"/>
    </location>
</feature>
<name>A0A6P8NKZ4_GEOSA</name>
<dbReference type="OrthoDB" id="10012075at2759"/>
<dbReference type="Proteomes" id="UP000515159">
    <property type="component" value="Chromosome 12"/>
</dbReference>
<feature type="domain" description="Ig-like" evidence="3">
    <location>
        <begin position="117"/>
        <end position="224"/>
    </location>
</feature>
<feature type="domain" description="Ig-like" evidence="3">
    <location>
        <begin position="521"/>
        <end position="622"/>
    </location>
</feature>
<dbReference type="AlphaFoldDB" id="A0A6P8NKZ4"/>
<dbReference type="Pfam" id="PF07686">
    <property type="entry name" value="V-set"/>
    <property type="match status" value="2"/>
</dbReference>